<dbReference type="Proteomes" id="UP000032430">
    <property type="component" value="Chromosome I"/>
</dbReference>
<keyword evidence="2" id="KW-1185">Reference proteome</keyword>
<evidence type="ECO:0000313" key="1">
    <source>
        <dbReference type="EMBL" id="CEG57666.1"/>
    </source>
</evidence>
<dbReference type="EMBL" id="LN614827">
    <property type="protein sequence ID" value="CEG57666.1"/>
    <property type="molecule type" value="Genomic_DNA"/>
</dbReference>
<dbReference type="HOGENOM" id="CLU_1007588_0_0_6"/>
<gene>
    <name evidence="1" type="ORF">LFA_2292</name>
</gene>
<evidence type="ECO:0000313" key="2">
    <source>
        <dbReference type="Proteomes" id="UP000032430"/>
    </source>
</evidence>
<accession>A0A098G6Q2</accession>
<sequence length="276" mass="31881">MLYEIETVQTPALEEDYITLKTISHLSVWLNLVLRSMIEEREQHDSEPTELLQIEEHLLALKSIDDERLQHEHPVLNRLMKVTYKALSATTMRQLEDIQAQFLLEVRKINERYSAQATELQLKGLYRITGNWVKQHNLLAQKSRILIVTPHDPREGLIEKQYFLDWYLKEGIADAEKKTGHLICVEMLPEQIGSVTQSNLIDFLKRHQLNMPIGKDMLGNENAMSQDILSSYAPPVLEKLCPFHSQKYLTKNSVFSVTPPEVKKDTETASINGLHK</sequence>
<dbReference type="OrthoDB" id="5637701at2"/>
<organism evidence="1 2">
    <name type="scientific">Legionella fallonii LLAP-10</name>
    <dbReference type="NCBI Taxonomy" id="1212491"/>
    <lineage>
        <taxon>Bacteria</taxon>
        <taxon>Pseudomonadati</taxon>
        <taxon>Pseudomonadota</taxon>
        <taxon>Gammaproteobacteria</taxon>
        <taxon>Legionellales</taxon>
        <taxon>Legionellaceae</taxon>
        <taxon>Legionella</taxon>
    </lineage>
</organism>
<name>A0A098G6Q2_9GAMM</name>
<dbReference type="KEGG" id="lfa:LFA_2292"/>
<protein>
    <submittedName>
        <fullName evidence="1">Uncharacterized protein</fullName>
    </submittedName>
</protein>
<dbReference type="AlphaFoldDB" id="A0A098G6Q2"/>
<reference evidence="2" key="1">
    <citation type="submission" date="2014-09" db="EMBL/GenBank/DDBJ databases">
        <authorList>
            <person name="Gomez-Valero L."/>
        </authorList>
    </citation>
    <scope>NUCLEOTIDE SEQUENCE [LARGE SCALE GENOMIC DNA]</scope>
    <source>
        <strain evidence="2">ATCC700992</strain>
    </source>
</reference>
<proteinExistence type="predicted"/>
<dbReference type="RefSeq" id="WP_045096121.1">
    <property type="nucleotide sequence ID" value="NZ_LN614827.1"/>
</dbReference>